<dbReference type="Proteomes" id="UP000031668">
    <property type="component" value="Unassembled WGS sequence"/>
</dbReference>
<accession>A0A0C2MFS9</accession>
<reference evidence="1 3" key="1">
    <citation type="journal article" date="2014" name="Genome Biol. Evol.">
        <title>The genome of the myxosporean Thelohanellus kitauei shows adaptations to nutrient acquisition within its fish host.</title>
        <authorList>
            <person name="Yang Y."/>
            <person name="Xiong J."/>
            <person name="Zhou Z."/>
            <person name="Huo F."/>
            <person name="Miao W."/>
            <person name="Ran C."/>
            <person name="Liu Y."/>
            <person name="Zhang J."/>
            <person name="Feng J."/>
            <person name="Wang M."/>
            <person name="Wang M."/>
            <person name="Wang L."/>
            <person name="Yao B."/>
        </authorList>
    </citation>
    <scope>NUCLEOTIDE SEQUENCE [LARGE SCALE GENOMIC DNA]</scope>
    <source>
        <strain evidence="1">Wuqing</strain>
    </source>
</reference>
<sequence>MDADLFQAALNHKAAIRKIPRSLPEDDLEFLAKDIFLRSFPSNIKLHLKAHTDMPLNIPGSITQSINSELNSSPKLIAATKQGSLNEKLDDILDILRSLGSENTNMRTLNPSEFSRRPFGCYFYG</sequence>
<protein>
    <submittedName>
        <fullName evidence="1">Uncharacterized protein</fullName>
    </submittedName>
</protein>
<gene>
    <name evidence="2" type="ORF">RF11_15892</name>
    <name evidence="1" type="ORF">RF11_16336</name>
</gene>
<dbReference type="EMBL" id="JWZT01002735">
    <property type="protein sequence ID" value="KII68665.1"/>
    <property type="molecule type" value="Genomic_DNA"/>
</dbReference>
<dbReference type="AlphaFoldDB" id="A0A0C2MFS9"/>
<dbReference type="EMBL" id="JWZT01005572">
    <property type="protein sequence ID" value="KII60561.1"/>
    <property type="molecule type" value="Genomic_DNA"/>
</dbReference>
<evidence type="ECO:0000313" key="1">
    <source>
        <dbReference type="EMBL" id="KII60561.1"/>
    </source>
</evidence>
<evidence type="ECO:0000313" key="2">
    <source>
        <dbReference type="EMBL" id="KII68665.1"/>
    </source>
</evidence>
<name>A0A0C2MFS9_THEKT</name>
<keyword evidence="3" id="KW-1185">Reference proteome</keyword>
<organism evidence="1 3">
    <name type="scientific">Thelohanellus kitauei</name>
    <name type="common">Myxosporean</name>
    <dbReference type="NCBI Taxonomy" id="669202"/>
    <lineage>
        <taxon>Eukaryota</taxon>
        <taxon>Metazoa</taxon>
        <taxon>Cnidaria</taxon>
        <taxon>Myxozoa</taxon>
        <taxon>Myxosporea</taxon>
        <taxon>Bivalvulida</taxon>
        <taxon>Platysporina</taxon>
        <taxon>Myxobolidae</taxon>
        <taxon>Thelohanellus</taxon>
    </lineage>
</organism>
<comment type="caution">
    <text evidence="1">The sequence shown here is derived from an EMBL/GenBank/DDBJ whole genome shotgun (WGS) entry which is preliminary data.</text>
</comment>
<proteinExistence type="predicted"/>
<evidence type="ECO:0000313" key="3">
    <source>
        <dbReference type="Proteomes" id="UP000031668"/>
    </source>
</evidence>